<sequence length="662" mass="71744">MRVSLAVLSVFVGFLQLAVGALVTASGSAPASVSASATASLVNAMALPSVSTTLTNILTAPSRPTGAPNETPHSFSIVGMSALYGSGSVSASEPTAPATVSENAGQKTGALSHRWLYAGFMESLATKCAESIALLHLLHSVPVQPHANKPSQLPAFKDGYTLSFEQERHLAGVLAFLSSTKKDPNRIPAVCLREKRKPASLDVLLAVNKGDKDDGDDVLGELEAGFKSLFEILSRVGKVDAAHIEREAFDAIVSMCSARILDRLRFKAGSQRQSAKKLLEDVLFSLRTFRRIPVENLRPILASKIQKLVSEKGKPYPPDDICRLLKVKEPDANRMYAEKTRRTLKEGKVHAEIQLLFHCEQENFKFPPRVVCSSKDACFLCNTFILMHGKMHTPRSHGKLYPGWRLPNMGSTKLHSRFVQQLDNLTRGSLDTLLLRGTKTFYHDPNESTIFTLPVSTTTLCSQGTHHSALQINEDNAPQQLQLETVEELAAGPSPLESPGTSTAGSLHEGKLATIVEEVEVVKSPEMKKGYPSNASPISSLSELLSNITVEDDGQTPSNVPLPETVGANRTSHFYSDGVLEVFVEYSADITVPSASSKQLPFSVEWLDAEQAERTREVEAQHIFDAGIVDVETSLSLNDQNSVYILAKGSLVKLTFGLPHGG</sequence>
<dbReference type="InterPro" id="IPR027796">
    <property type="entry name" value="OTT_1508_deam-like"/>
</dbReference>
<feature type="chain" id="PRO_5047246684" evidence="1">
    <location>
        <begin position="21"/>
        <end position="662"/>
    </location>
</feature>
<dbReference type="Proteomes" id="UP001444661">
    <property type="component" value="Unassembled WGS sequence"/>
</dbReference>
<name>A0ABR1SZT5_9PEZI</name>
<keyword evidence="3" id="KW-1185">Reference proteome</keyword>
<dbReference type="EMBL" id="JAQQWK010000006">
    <property type="protein sequence ID" value="KAK8039835.1"/>
    <property type="molecule type" value="Genomic_DNA"/>
</dbReference>
<evidence type="ECO:0000256" key="1">
    <source>
        <dbReference type="SAM" id="SignalP"/>
    </source>
</evidence>
<reference evidence="2 3" key="1">
    <citation type="submission" date="2023-01" db="EMBL/GenBank/DDBJ databases">
        <title>Analysis of 21 Apiospora genomes using comparative genomics revels a genus with tremendous synthesis potential of carbohydrate active enzymes and secondary metabolites.</title>
        <authorList>
            <person name="Sorensen T."/>
        </authorList>
    </citation>
    <scope>NUCLEOTIDE SEQUENCE [LARGE SCALE GENOMIC DNA]</scope>
    <source>
        <strain evidence="2 3">CBS 33761</strain>
    </source>
</reference>
<dbReference type="Pfam" id="PF14441">
    <property type="entry name" value="OTT_1508_deam"/>
    <property type="match status" value="1"/>
</dbReference>
<evidence type="ECO:0000313" key="3">
    <source>
        <dbReference type="Proteomes" id="UP001444661"/>
    </source>
</evidence>
<evidence type="ECO:0000313" key="2">
    <source>
        <dbReference type="EMBL" id="KAK8039835.1"/>
    </source>
</evidence>
<keyword evidence="1" id="KW-0732">Signal</keyword>
<comment type="caution">
    <text evidence="2">The sequence shown here is derived from an EMBL/GenBank/DDBJ whole genome shotgun (WGS) entry which is preliminary data.</text>
</comment>
<feature type="signal peptide" evidence="1">
    <location>
        <begin position="1"/>
        <end position="20"/>
    </location>
</feature>
<proteinExistence type="predicted"/>
<gene>
    <name evidence="2" type="ORF">PG993_008246</name>
</gene>
<protein>
    <submittedName>
        <fullName evidence="2">Uncharacterized protein</fullName>
    </submittedName>
</protein>
<organism evidence="2 3">
    <name type="scientific">Apiospora rasikravindrae</name>
    <dbReference type="NCBI Taxonomy" id="990691"/>
    <lineage>
        <taxon>Eukaryota</taxon>
        <taxon>Fungi</taxon>
        <taxon>Dikarya</taxon>
        <taxon>Ascomycota</taxon>
        <taxon>Pezizomycotina</taxon>
        <taxon>Sordariomycetes</taxon>
        <taxon>Xylariomycetidae</taxon>
        <taxon>Amphisphaeriales</taxon>
        <taxon>Apiosporaceae</taxon>
        <taxon>Apiospora</taxon>
    </lineage>
</organism>
<accession>A0ABR1SZT5</accession>